<dbReference type="Proteomes" id="UP001195483">
    <property type="component" value="Unassembled WGS sequence"/>
</dbReference>
<protein>
    <submittedName>
        <fullName evidence="2">Uncharacterized protein</fullName>
    </submittedName>
</protein>
<feature type="region of interest" description="Disordered" evidence="1">
    <location>
        <begin position="1"/>
        <end position="26"/>
    </location>
</feature>
<proteinExistence type="predicted"/>
<accession>A0AAE0VRQ0</accession>
<name>A0AAE0VRQ0_9BIVA</name>
<reference evidence="2" key="3">
    <citation type="submission" date="2023-05" db="EMBL/GenBank/DDBJ databases">
        <authorList>
            <person name="Smith C.H."/>
        </authorList>
    </citation>
    <scope>NUCLEOTIDE SEQUENCE</scope>
    <source>
        <strain evidence="2">CHS0354</strain>
        <tissue evidence="2">Mantle</tissue>
    </source>
</reference>
<evidence type="ECO:0000256" key="1">
    <source>
        <dbReference type="SAM" id="MobiDB-lite"/>
    </source>
</evidence>
<dbReference type="EMBL" id="JAEAOA010002355">
    <property type="protein sequence ID" value="KAK3587714.1"/>
    <property type="molecule type" value="Genomic_DNA"/>
</dbReference>
<reference evidence="2" key="2">
    <citation type="journal article" date="2021" name="Genome Biol. Evol.">
        <title>Developing a high-quality reference genome for a parasitic bivalve with doubly uniparental inheritance (Bivalvia: Unionida).</title>
        <authorList>
            <person name="Smith C.H."/>
        </authorList>
    </citation>
    <scope>NUCLEOTIDE SEQUENCE</scope>
    <source>
        <strain evidence="2">CHS0354</strain>
        <tissue evidence="2">Mantle</tissue>
    </source>
</reference>
<dbReference type="AlphaFoldDB" id="A0AAE0VRQ0"/>
<evidence type="ECO:0000313" key="2">
    <source>
        <dbReference type="EMBL" id="KAK3587714.1"/>
    </source>
</evidence>
<sequence>MDGQEPGEKCIFPTEALGNTDGETNRGQRYQFRKKTGLWPVEKLHIAIDQATLQQCNFVQGWYLKHDHERPILTETTVATS</sequence>
<reference evidence="2" key="1">
    <citation type="journal article" date="2021" name="Genome Biol. Evol.">
        <title>A High-Quality Reference Genome for a Parasitic Bivalve with Doubly Uniparental Inheritance (Bivalvia: Unionida).</title>
        <authorList>
            <person name="Smith C.H."/>
        </authorList>
    </citation>
    <scope>NUCLEOTIDE SEQUENCE</scope>
    <source>
        <strain evidence="2">CHS0354</strain>
    </source>
</reference>
<evidence type="ECO:0000313" key="3">
    <source>
        <dbReference type="Proteomes" id="UP001195483"/>
    </source>
</evidence>
<keyword evidence="3" id="KW-1185">Reference proteome</keyword>
<organism evidence="2 3">
    <name type="scientific">Potamilus streckersoni</name>
    <dbReference type="NCBI Taxonomy" id="2493646"/>
    <lineage>
        <taxon>Eukaryota</taxon>
        <taxon>Metazoa</taxon>
        <taxon>Spiralia</taxon>
        <taxon>Lophotrochozoa</taxon>
        <taxon>Mollusca</taxon>
        <taxon>Bivalvia</taxon>
        <taxon>Autobranchia</taxon>
        <taxon>Heteroconchia</taxon>
        <taxon>Palaeoheterodonta</taxon>
        <taxon>Unionida</taxon>
        <taxon>Unionoidea</taxon>
        <taxon>Unionidae</taxon>
        <taxon>Ambleminae</taxon>
        <taxon>Lampsilini</taxon>
        <taxon>Potamilus</taxon>
    </lineage>
</organism>
<gene>
    <name evidence="2" type="ORF">CHS0354_042505</name>
</gene>
<comment type="caution">
    <text evidence="2">The sequence shown here is derived from an EMBL/GenBank/DDBJ whole genome shotgun (WGS) entry which is preliminary data.</text>
</comment>